<geneLocation type="plasmid" evidence="1 2">
    <name>SNP1</name>
</geneLocation>
<name>A0ABN6RD97_STRNI</name>
<organism evidence="1 2">
    <name type="scientific">Streptomyces nigrescens</name>
    <dbReference type="NCBI Taxonomy" id="1920"/>
    <lineage>
        <taxon>Bacteria</taxon>
        <taxon>Bacillati</taxon>
        <taxon>Actinomycetota</taxon>
        <taxon>Actinomycetes</taxon>
        <taxon>Kitasatosporales</taxon>
        <taxon>Streptomycetaceae</taxon>
        <taxon>Streptomyces</taxon>
    </lineage>
</organism>
<dbReference type="Proteomes" id="UP001059597">
    <property type="component" value="Plasmid SNP1"/>
</dbReference>
<evidence type="ECO:0000313" key="2">
    <source>
        <dbReference type="Proteomes" id="UP001059597"/>
    </source>
</evidence>
<sequence>MPAPAEAFVTEQLAMAPDVPAECALRPKTVYEHSEARCTTASPVLRAPLEEQDGRVVP</sequence>
<accession>A0ABN6RD97</accession>
<dbReference type="EMBL" id="AP026074">
    <property type="protein sequence ID" value="BDM74663.1"/>
    <property type="molecule type" value="Genomic_DNA"/>
</dbReference>
<proteinExistence type="predicted"/>
<reference evidence="1" key="1">
    <citation type="submission" date="2022-06" db="EMBL/GenBank/DDBJ databases">
        <title>Complete genome sequence of Streptomyces nigrescens HEK616.</title>
        <authorList>
            <person name="Asamizu S."/>
            <person name="Onaka H."/>
        </authorList>
    </citation>
    <scope>NUCLEOTIDE SEQUENCE</scope>
    <source>
        <strain evidence="1">HEK616</strain>
        <plasmid evidence="1">SNP1</plasmid>
    </source>
</reference>
<evidence type="ECO:0000313" key="1">
    <source>
        <dbReference type="EMBL" id="BDM74663.1"/>
    </source>
</evidence>
<protein>
    <submittedName>
        <fullName evidence="1">Uncharacterized protein</fullName>
    </submittedName>
</protein>
<keyword evidence="1" id="KW-0614">Plasmid</keyword>
<gene>
    <name evidence="1" type="ORF">HEK616_81500</name>
</gene>
<keyword evidence="2" id="KW-1185">Reference proteome</keyword>